<protein>
    <submittedName>
        <fullName evidence="3">Uncharacterized protein</fullName>
    </submittedName>
</protein>
<feature type="coiled-coil region" evidence="1">
    <location>
        <begin position="141"/>
        <end position="182"/>
    </location>
</feature>
<dbReference type="Proteomes" id="UP001341840">
    <property type="component" value="Unassembled WGS sequence"/>
</dbReference>
<sequence>MAGKAQATLEGGSSSNVASVGDQLVDVSSPLRKDIPLPPPSPKRKRVIVEASADPKRPRVLEGGSRELCSLDRSFDASGFIEGQLLGPRAQEVLCDCDPMESIHWVEWATVWAATITKSVEPRLTIADEVERRSAKLLGDLKILNLQKVVLKEEKSEAEQAKAKAEGDLKMARAEFELSEKEEGAQIERLRAREAELASEIGDLRCLVTEEKVRADLAEAL</sequence>
<accession>A0ABU6SZE1</accession>
<evidence type="ECO:0000313" key="3">
    <source>
        <dbReference type="EMBL" id="MED6141765.1"/>
    </source>
</evidence>
<reference evidence="3 4" key="1">
    <citation type="journal article" date="2023" name="Plants (Basel)">
        <title>Bridging the Gap: Combining Genomics and Transcriptomics Approaches to Understand Stylosanthes scabra, an Orphan Legume from the Brazilian Caatinga.</title>
        <authorList>
            <person name="Ferreira-Neto J.R.C."/>
            <person name="da Silva M.D."/>
            <person name="Binneck E."/>
            <person name="de Melo N.F."/>
            <person name="da Silva R.H."/>
            <person name="de Melo A.L.T.M."/>
            <person name="Pandolfi V."/>
            <person name="Bustamante F.O."/>
            <person name="Brasileiro-Vidal A.C."/>
            <person name="Benko-Iseppon A.M."/>
        </authorList>
    </citation>
    <scope>NUCLEOTIDE SEQUENCE [LARGE SCALE GENOMIC DNA]</scope>
    <source>
        <tissue evidence="3">Leaves</tissue>
    </source>
</reference>
<keyword evidence="1" id="KW-0175">Coiled coil</keyword>
<evidence type="ECO:0000256" key="2">
    <source>
        <dbReference type="SAM" id="MobiDB-lite"/>
    </source>
</evidence>
<evidence type="ECO:0000256" key="1">
    <source>
        <dbReference type="SAM" id="Coils"/>
    </source>
</evidence>
<name>A0ABU6SZE1_9FABA</name>
<feature type="region of interest" description="Disordered" evidence="2">
    <location>
        <begin position="29"/>
        <end position="52"/>
    </location>
</feature>
<proteinExistence type="predicted"/>
<feature type="region of interest" description="Disordered" evidence="2">
    <location>
        <begin position="1"/>
        <end position="20"/>
    </location>
</feature>
<organism evidence="3 4">
    <name type="scientific">Stylosanthes scabra</name>
    <dbReference type="NCBI Taxonomy" id="79078"/>
    <lineage>
        <taxon>Eukaryota</taxon>
        <taxon>Viridiplantae</taxon>
        <taxon>Streptophyta</taxon>
        <taxon>Embryophyta</taxon>
        <taxon>Tracheophyta</taxon>
        <taxon>Spermatophyta</taxon>
        <taxon>Magnoliopsida</taxon>
        <taxon>eudicotyledons</taxon>
        <taxon>Gunneridae</taxon>
        <taxon>Pentapetalae</taxon>
        <taxon>rosids</taxon>
        <taxon>fabids</taxon>
        <taxon>Fabales</taxon>
        <taxon>Fabaceae</taxon>
        <taxon>Papilionoideae</taxon>
        <taxon>50 kb inversion clade</taxon>
        <taxon>dalbergioids sensu lato</taxon>
        <taxon>Dalbergieae</taxon>
        <taxon>Pterocarpus clade</taxon>
        <taxon>Stylosanthes</taxon>
    </lineage>
</organism>
<gene>
    <name evidence="3" type="ORF">PIB30_106730</name>
</gene>
<dbReference type="EMBL" id="JASCZI010064721">
    <property type="protein sequence ID" value="MED6141765.1"/>
    <property type="molecule type" value="Genomic_DNA"/>
</dbReference>
<evidence type="ECO:0000313" key="4">
    <source>
        <dbReference type="Proteomes" id="UP001341840"/>
    </source>
</evidence>
<comment type="caution">
    <text evidence="3">The sequence shown here is derived from an EMBL/GenBank/DDBJ whole genome shotgun (WGS) entry which is preliminary data.</text>
</comment>
<keyword evidence="4" id="KW-1185">Reference proteome</keyword>